<feature type="compositionally biased region" description="Basic and acidic residues" evidence="1">
    <location>
        <begin position="133"/>
        <end position="144"/>
    </location>
</feature>
<dbReference type="Proteomes" id="UP001601442">
    <property type="component" value="Unassembled WGS sequence"/>
</dbReference>
<accession>A0ABW6P4E0</accession>
<keyword evidence="3" id="KW-1185">Reference proteome</keyword>
<comment type="caution">
    <text evidence="2">The sequence shown here is derived from an EMBL/GenBank/DDBJ whole genome shotgun (WGS) entry which is preliminary data.</text>
</comment>
<dbReference type="InterPro" id="IPR036894">
    <property type="entry name" value="YbaB-like_sf"/>
</dbReference>
<sequence>MADLQEWERQLQRDLDEVRRTSRQLSDSVAAVRGVCQLQGVAIEVDANGDITDLRIAPGALRWTSEQLAHSIRTAHRKARTDAATKVQRLVQHGDPRMRRQFEILTGEQSAPPEPPRHQPMTEDDIQAADDAYFERMNRRGWTE</sequence>
<organism evidence="2 3">
    <name type="scientific">Nocardia aobensis</name>
    <dbReference type="NCBI Taxonomy" id="257277"/>
    <lineage>
        <taxon>Bacteria</taxon>
        <taxon>Bacillati</taxon>
        <taxon>Actinomycetota</taxon>
        <taxon>Actinomycetes</taxon>
        <taxon>Mycobacteriales</taxon>
        <taxon>Nocardiaceae</taxon>
        <taxon>Nocardia</taxon>
    </lineage>
</organism>
<dbReference type="RefSeq" id="WP_387395398.1">
    <property type="nucleotide sequence ID" value="NZ_JBIAMT010000003.1"/>
</dbReference>
<evidence type="ECO:0000313" key="2">
    <source>
        <dbReference type="EMBL" id="MFF0498223.1"/>
    </source>
</evidence>
<dbReference type="InterPro" id="IPR004401">
    <property type="entry name" value="YbaB/EbfC"/>
</dbReference>
<dbReference type="Pfam" id="PF02575">
    <property type="entry name" value="YbaB_DNA_bd"/>
    <property type="match status" value="1"/>
</dbReference>
<evidence type="ECO:0000256" key="1">
    <source>
        <dbReference type="SAM" id="MobiDB-lite"/>
    </source>
</evidence>
<name>A0ABW6P4E0_9NOCA</name>
<dbReference type="SUPFAM" id="SSF82607">
    <property type="entry name" value="YbaB-like"/>
    <property type="match status" value="1"/>
</dbReference>
<dbReference type="Gene3D" id="3.30.1310.10">
    <property type="entry name" value="Nucleoid-associated protein YbaB-like domain"/>
    <property type="match status" value="1"/>
</dbReference>
<feature type="region of interest" description="Disordered" evidence="1">
    <location>
        <begin position="105"/>
        <end position="144"/>
    </location>
</feature>
<reference evidence="2 3" key="1">
    <citation type="submission" date="2024-10" db="EMBL/GenBank/DDBJ databases">
        <title>The Natural Products Discovery Center: Release of the First 8490 Sequenced Strains for Exploring Actinobacteria Biosynthetic Diversity.</title>
        <authorList>
            <person name="Kalkreuter E."/>
            <person name="Kautsar S.A."/>
            <person name="Yang D."/>
            <person name="Bader C.D."/>
            <person name="Teijaro C.N."/>
            <person name="Fluegel L."/>
            <person name="Davis C.M."/>
            <person name="Simpson J.R."/>
            <person name="Lauterbach L."/>
            <person name="Steele A.D."/>
            <person name="Gui C."/>
            <person name="Meng S."/>
            <person name="Li G."/>
            <person name="Viehrig K."/>
            <person name="Ye F."/>
            <person name="Su P."/>
            <person name="Kiefer A.F."/>
            <person name="Nichols A."/>
            <person name="Cepeda A.J."/>
            <person name="Yan W."/>
            <person name="Fan B."/>
            <person name="Jiang Y."/>
            <person name="Adhikari A."/>
            <person name="Zheng C.-J."/>
            <person name="Schuster L."/>
            <person name="Cowan T.M."/>
            <person name="Smanski M.J."/>
            <person name="Chevrette M.G."/>
            <person name="De Carvalho L.P.S."/>
            <person name="Shen B."/>
        </authorList>
    </citation>
    <scope>NUCLEOTIDE SEQUENCE [LARGE SCALE GENOMIC DNA]</scope>
    <source>
        <strain evidence="2 3">NPDC004119</strain>
    </source>
</reference>
<protein>
    <submittedName>
        <fullName evidence="2">YbaB/EbfC family nucleoid-associated protein</fullName>
    </submittedName>
</protein>
<gene>
    <name evidence="2" type="ORF">ACFYU5_17575</name>
</gene>
<evidence type="ECO:0000313" key="3">
    <source>
        <dbReference type="Proteomes" id="UP001601442"/>
    </source>
</evidence>
<proteinExistence type="predicted"/>
<dbReference type="EMBL" id="JBIAMT010000003">
    <property type="protein sequence ID" value="MFF0498223.1"/>
    <property type="molecule type" value="Genomic_DNA"/>
</dbReference>